<dbReference type="InterPro" id="IPR001036">
    <property type="entry name" value="Acrflvin-R"/>
</dbReference>
<evidence type="ECO:0000259" key="7">
    <source>
        <dbReference type="PROSITE" id="PS50156"/>
    </source>
</evidence>
<keyword evidence="4 6" id="KW-1133">Transmembrane helix</keyword>
<feature type="transmembrane region" description="Helical" evidence="6">
    <location>
        <begin position="701"/>
        <end position="734"/>
    </location>
</feature>
<feature type="transmembrane region" description="Helical" evidence="6">
    <location>
        <begin position="212"/>
        <end position="232"/>
    </location>
</feature>
<evidence type="ECO:0000256" key="5">
    <source>
        <dbReference type="ARBA" id="ARBA00023136"/>
    </source>
</evidence>
<evidence type="ECO:0000256" key="4">
    <source>
        <dbReference type="ARBA" id="ARBA00022989"/>
    </source>
</evidence>
<dbReference type="InterPro" id="IPR000731">
    <property type="entry name" value="SSD"/>
</dbReference>
<feature type="transmembrane region" description="Helical" evidence="6">
    <location>
        <begin position="311"/>
        <end position="338"/>
    </location>
</feature>
<dbReference type="RefSeq" id="WP_187554754.1">
    <property type="nucleotide sequence ID" value="NZ_CP060716.1"/>
</dbReference>
<gene>
    <name evidence="8" type="ORF">H9L06_08325</name>
</gene>
<feature type="domain" description="SSD" evidence="7">
    <location>
        <begin position="189"/>
        <end position="336"/>
    </location>
</feature>
<dbReference type="Proteomes" id="UP000515934">
    <property type="component" value="Chromosome"/>
</dbReference>
<evidence type="ECO:0000256" key="3">
    <source>
        <dbReference type="ARBA" id="ARBA00022692"/>
    </source>
</evidence>
<keyword evidence="2" id="KW-1003">Cell membrane</keyword>
<organism evidence="8 9">
    <name type="scientific">Leucobacter denitrificans</name>
    <dbReference type="NCBI Taxonomy" id="683042"/>
    <lineage>
        <taxon>Bacteria</taxon>
        <taxon>Bacillati</taxon>
        <taxon>Actinomycetota</taxon>
        <taxon>Actinomycetes</taxon>
        <taxon>Micrococcales</taxon>
        <taxon>Microbacteriaceae</taxon>
        <taxon>Leucobacter</taxon>
    </lineage>
</organism>
<comment type="subcellular location">
    <subcellularLocation>
        <location evidence="1">Cell membrane</location>
        <topology evidence="1">Multi-pass membrane protein</topology>
    </subcellularLocation>
</comment>
<feature type="transmembrane region" description="Helical" evidence="6">
    <location>
        <begin position="629"/>
        <end position="653"/>
    </location>
</feature>
<evidence type="ECO:0000256" key="2">
    <source>
        <dbReference type="ARBA" id="ARBA00022475"/>
    </source>
</evidence>
<feature type="transmembrane region" description="Helical" evidence="6">
    <location>
        <begin position="674"/>
        <end position="695"/>
    </location>
</feature>
<dbReference type="Pfam" id="PF03176">
    <property type="entry name" value="MMPL"/>
    <property type="match status" value="2"/>
</dbReference>
<evidence type="ECO:0000313" key="9">
    <source>
        <dbReference type="Proteomes" id="UP000515934"/>
    </source>
</evidence>
<feature type="transmembrane region" description="Helical" evidence="6">
    <location>
        <begin position="409"/>
        <end position="427"/>
    </location>
</feature>
<accession>A0A7G9S358</accession>
<reference evidence="8 9" key="1">
    <citation type="submission" date="2020-08" db="EMBL/GenBank/DDBJ databases">
        <title>Genome sequence of Leucobacter denitrificans KACC 14055T.</title>
        <authorList>
            <person name="Hyun D.-W."/>
            <person name="Bae J.-W."/>
        </authorList>
    </citation>
    <scope>NUCLEOTIDE SEQUENCE [LARGE SCALE GENOMIC DNA]</scope>
    <source>
        <strain evidence="8 9">KACC 14055</strain>
    </source>
</reference>
<dbReference type="InterPro" id="IPR050545">
    <property type="entry name" value="Mycobact_MmpL"/>
</dbReference>
<dbReference type="GO" id="GO:0005886">
    <property type="term" value="C:plasma membrane"/>
    <property type="evidence" value="ECO:0007669"/>
    <property type="project" value="UniProtKB-SubCell"/>
</dbReference>
<dbReference type="SUPFAM" id="SSF82866">
    <property type="entry name" value="Multidrug efflux transporter AcrB transmembrane domain"/>
    <property type="match status" value="2"/>
</dbReference>
<evidence type="ECO:0000256" key="1">
    <source>
        <dbReference type="ARBA" id="ARBA00004651"/>
    </source>
</evidence>
<protein>
    <submittedName>
        <fullName evidence="8">MMPL family transporter</fullName>
    </submittedName>
</protein>
<dbReference type="PRINTS" id="PR00702">
    <property type="entry name" value="ACRIFLAVINRP"/>
</dbReference>
<dbReference type="PANTHER" id="PTHR33406:SF13">
    <property type="entry name" value="MEMBRANE PROTEIN YDFJ"/>
    <property type="match status" value="1"/>
</dbReference>
<dbReference type="AlphaFoldDB" id="A0A7G9S358"/>
<dbReference type="InterPro" id="IPR004869">
    <property type="entry name" value="MMPL_dom"/>
</dbReference>
<feature type="transmembrane region" description="Helical" evidence="6">
    <location>
        <begin position="596"/>
        <end position="617"/>
    </location>
</feature>
<dbReference type="Gene3D" id="1.20.1640.10">
    <property type="entry name" value="Multidrug efflux transporter AcrB transmembrane domain"/>
    <property type="match status" value="2"/>
</dbReference>
<dbReference type="EMBL" id="CP060716">
    <property type="protein sequence ID" value="QNN62283.1"/>
    <property type="molecule type" value="Genomic_DNA"/>
</dbReference>
<keyword evidence="9" id="KW-1185">Reference proteome</keyword>
<feature type="transmembrane region" description="Helical" evidence="6">
    <location>
        <begin position="279"/>
        <end position="305"/>
    </location>
</feature>
<dbReference type="KEGG" id="ldn:H9L06_08325"/>
<evidence type="ECO:0000313" key="8">
    <source>
        <dbReference type="EMBL" id="QNN62283.1"/>
    </source>
</evidence>
<dbReference type="PANTHER" id="PTHR33406">
    <property type="entry name" value="MEMBRANE PROTEIN MJ1562-RELATED"/>
    <property type="match status" value="1"/>
</dbReference>
<name>A0A7G9S358_9MICO</name>
<feature type="transmembrane region" description="Helical" evidence="6">
    <location>
        <begin position="187"/>
        <end position="205"/>
    </location>
</feature>
<dbReference type="PROSITE" id="PS50156">
    <property type="entry name" value="SSD"/>
    <property type="match status" value="1"/>
</dbReference>
<feature type="transmembrane region" description="Helical" evidence="6">
    <location>
        <begin position="564"/>
        <end position="584"/>
    </location>
</feature>
<proteinExistence type="predicted"/>
<dbReference type="GO" id="GO:0022857">
    <property type="term" value="F:transmembrane transporter activity"/>
    <property type="evidence" value="ECO:0007669"/>
    <property type="project" value="InterPro"/>
</dbReference>
<evidence type="ECO:0000256" key="6">
    <source>
        <dbReference type="SAM" id="Phobius"/>
    </source>
</evidence>
<feature type="transmembrane region" description="Helical" evidence="6">
    <location>
        <begin position="238"/>
        <end position="258"/>
    </location>
</feature>
<sequence length="945" mass="98458">MSSALYALGRWAARAKWLVLIVWIVLLTVLGVGALTIGKGANAPITIPGTEAQEAITSLSHTFPEVSGTSASVIVVAPDGERVDTDEYRDAVVDSIAEFEALPGVTGVQTPFGTGDMAAANTDISPNGQALLIQVQVEGDTTSVSDETKVGIETATETLGDRLPDATVSFGGEMFSISVPGITITEAVGVLIAAVVLVLTLGSFVAAGMPLLIALIGVGVSIAGLFTVTAFVELTSTTPMLALMLGLAVGIDYTLFIVSRHQEQLRAGVPMRESIARATATSGSAVVFAGLTVIIALVGLSVAGIPFLTSLGVAAAAAVGLAVLIALTLTPAVLSMAGMRILSRKHRRLLAATGEANTAQTAGEVSALSATDALTTSDASGTKGIPAPVPTRADRFFGGWVRAVTKKPIITVFSVLVVLGLAALPALQLRLALPDATALEEDAPARVTYELTGEHFGDGYNAPLLLTGSIISSTDPLGLLDDLKREVEQIPGVASVPLATPNQGADTAIIQVIPEEGAHAESTTELVQTLRDHREEWEDRYGVTLSVTGFTAVAIDVSAMLMEAMLPFGIFVVGLSLVLLAMVFRSVWVPIKATLGYLLSVGAAFGAVVAVFQWGWLQDALNVHSTGPILSFMPIILMGVLFGLAMDYEVFLVARMREEYVHGGDAQRAIHRGFVGSAKVVTAAALIMIAVFAAFVPEGDASIKIIALGLAVGVFVDAFVVRMTLVPAVMALLGDRAWSMPRWMSRVLPSFDIEGEGLAREIEHENWPADMPGARIASSELALQRGGSNLRTPEIRLADHEVLVLDPRDPVSVPLAQVLSGRGSIDAGTLKVDGLLLPERAGSLRARAAWADPHTLRQGIGDAPSVLVLDLRDTALSPLGPDAIADARSAIAAWATALEGSTPPIVIVVGDLALASELLPDSLTLVSLGDDSATVYEEQSMEAAR</sequence>
<keyword evidence="3 6" id="KW-0812">Transmembrane</keyword>
<keyword evidence="5 6" id="KW-0472">Membrane</keyword>